<feature type="domain" description="Helicase ATP-binding" evidence="16">
    <location>
        <begin position="29"/>
        <end position="201"/>
    </location>
</feature>
<keyword evidence="7 18" id="KW-0347">Helicase</keyword>
<evidence type="ECO:0000256" key="1">
    <source>
        <dbReference type="ARBA" id="ARBA00001946"/>
    </source>
</evidence>
<dbReference type="RefSeq" id="WP_309560605.1">
    <property type="nucleotide sequence ID" value="NZ_JAVJIU010000001.1"/>
</dbReference>
<organism evidence="18 19">
    <name type="scientific">Christiangramia sediminicola</name>
    <dbReference type="NCBI Taxonomy" id="3073267"/>
    <lineage>
        <taxon>Bacteria</taxon>
        <taxon>Pseudomonadati</taxon>
        <taxon>Bacteroidota</taxon>
        <taxon>Flavobacteriia</taxon>
        <taxon>Flavobacteriales</taxon>
        <taxon>Flavobacteriaceae</taxon>
        <taxon>Christiangramia</taxon>
    </lineage>
</organism>
<evidence type="ECO:0000256" key="7">
    <source>
        <dbReference type="ARBA" id="ARBA00022806"/>
    </source>
</evidence>
<evidence type="ECO:0000256" key="8">
    <source>
        <dbReference type="ARBA" id="ARBA00022840"/>
    </source>
</evidence>
<evidence type="ECO:0000256" key="2">
    <source>
        <dbReference type="ARBA" id="ARBA00001947"/>
    </source>
</evidence>
<dbReference type="InterPro" id="IPR004589">
    <property type="entry name" value="DNA_helicase_ATP-dep_RecQ"/>
</dbReference>
<dbReference type="SUPFAM" id="SSF46785">
    <property type="entry name" value="Winged helix' DNA-binding domain"/>
    <property type="match status" value="1"/>
</dbReference>
<dbReference type="Gene3D" id="1.10.10.10">
    <property type="entry name" value="Winged helix-like DNA-binding domain superfamily/Winged helix DNA-binding domain"/>
    <property type="match status" value="1"/>
</dbReference>
<dbReference type="CDD" id="cd18794">
    <property type="entry name" value="SF2_C_RecQ"/>
    <property type="match status" value="1"/>
</dbReference>
<dbReference type="EC" id="5.6.2.4" evidence="12"/>
<gene>
    <name evidence="18" type="ORF">RE431_03710</name>
</gene>
<dbReference type="InterPro" id="IPR048671">
    <property type="entry name" value="RecQ-1-like_HTH"/>
</dbReference>
<keyword evidence="10" id="KW-0413">Isomerase</keyword>
<name>A0ABU1EN09_9FLAO</name>
<comment type="cofactor">
    <cofactor evidence="1">
        <name>Mg(2+)</name>
        <dbReference type="ChEBI" id="CHEBI:18420"/>
    </cofactor>
</comment>
<evidence type="ECO:0000256" key="12">
    <source>
        <dbReference type="ARBA" id="ARBA00034808"/>
    </source>
</evidence>
<comment type="cofactor">
    <cofactor evidence="2">
        <name>Zn(2+)</name>
        <dbReference type="ChEBI" id="CHEBI:29105"/>
    </cofactor>
</comment>
<evidence type="ECO:0000256" key="4">
    <source>
        <dbReference type="ARBA" id="ARBA00022723"/>
    </source>
</evidence>
<evidence type="ECO:0000256" key="6">
    <source>
        <dbReference type="ARBA" id="ARBA00022801"/>
    </source>
</evidence>
<evidence type="ECO:0000259" key="17">
    <source>
        <dbReference type="PROSITE" id="PS51194"/>
    </source>
</evidence>
<dbReference type="Pfam" id="PF00570">
    <property type="entry name" value="HRDC"/>
    <property type="match status" value="1"/>
</dbReference>
<dbReference type="InterPro" id="IPR001650">
    <property type="entry name" value="Helicase_C-like"/>
</dbReference>
<dbReference type="InterPro" id="IPR036390">
    <property type="entry name" value="WH_DNA-bd_sf"/>
</dbReference>
<sequence>MGLTEIDLHKELKRYFGFSQFKGLQEEVITSIVKGNDTFVVMPTGGGKSLCYQLPALITDGTAIVVSPLIALMKNQVDAIRSISSEHGVAHVLNSSLNKTEVSQVKSDIRNGICKLLYVAPESLTKEDYVDFLKGQTISFLAVDEAHCISEWGHDFRPEYRNLRHILKRIGDNIPVIGLTATATPKVQEDILKNLGITGANTFKASFNRPNLYYEVRPKTKNIEADITRFVKQNDGKSGIIYCLSRKKVEELAQTLQVNGIKAVPYHAGLDAKTRSKHQDMFLMEDIDVVVATIAFGMGIDKPDVRFVIHHDIPKSIESYYQETGRAGRDGGEGHCLAFYSYKDIEKLEKFMSGKPVAEQEIGHALLQEVVAYAETSVSRRKFILHYFGEEFDSETGDGASMDDNVRNPKKQHEAKDDLELLLKTVKETNELYKSKEVVKTLIGKSNAIILSHKTDEHPLFGKGEHQDSNYWMALTRQALVAGFLKKDIETYGVVKLTQKGRDYIKDPVSFMMTEDHIYNAATEEAVNKAEKGGASVDAQLVKMLKELRKKVAHKKDLPPFVIFQDPSLEDMALKYPVTVEELSNIHGVGEGKAKKYGKEFVELIERYVEDNDIVRPDDFVVKSTGANSSLKLYIIQNVDRKLPLTDIASAKGMTMPEFIKEMEAIVYSGTKLNIDYWLDDILDEDQQEEIHDYFLEAETDKINEAMEEFDGDYDDEELRLYRIKFISQVAN</sequence>
<evidence type="ECO:0000256" key="9">
    <source>
        <dbReference type="ARBA" id="ARBA00023125"/>
    </source>
</evidence>
<dbReference type="InterPro" id="IPR036388">
    <property type="entry name" value="WH-like_DNA-bd_sf"/>
</dbReference>
<evidence type="ECO:0000313" key="19">
    <source>
        <dbReference type="Proteomes" id="UP001257234"/>
    </source>
</evidence>
<keyword evidence="6 18" id="KW-0378">Hydrolase</keyword>
<evidence type="ECO:0000259" key="15">
    <source>
        <dbReference type="PROSITE" id="PS50967"/>
    </source>
</evidence>
<comment type="catalytic activity">
    <reaction evidence="11">
        <text>Couples ATP hydrolysis with the unwinding of duplex DNA by translocating in the 3'-5' direction.</text>
        <dbReference type="EC" id="5.6.2.4"/>
    </reaction>
</comment>
<feature type="domain" description="HRDC" evidence="15">
    <location>
        <begin position="535"/>
        <end position="615"/>
    </location>
</feature>
<dbReference type="InterPro" id="IPR010997">
    <property type="entry name" value="HRDC-like_sf"/>
</dbReference>
<evidence type="ECO:0000256" key="11">
    <source>
        <dbReference type="ARBA" id="ARBA00034617"/>
    </source>
</evidence>
<comment type="similarity">
    <text evidence="3">Belongs to the helicase family. RecQ subfamily.</text>
</comment>
<evidence type="ECO:0000256" key="14">
    <source>
        <dbReference type="ARBA" id="ARBA00044550"/>
    </source>
</evidence>
<dbReference type="InterPro" id="IPR027417">
    <property type="entry name" value="P-loop_NTPase"/>
</dbReference>
<dbReference type="SMART" id="SM00490">
    <property type="entry name" value="HELICc"/>
    <property type="match status" value="1"/>
</dbReference>
<dbReference type="PANTHER" id="PTHR13710">
    <property type="entry name" value="DNA HELICASE RECQ FAMILY MEMBER"/>
    <property type="match status" value="1"/>
</dbReference>
<evidence type="ECO:0000256" key="3">
    <source>
        <dbReference type="ARBA" id="ARBA00005446"/>
    </source>
</evidence>
<dbReference type="Gene3D" id="1.10.10.1390">
    <property type="entry name" value="ATP-dependent DNA helicase RecQ"/>
    <property type="match status" value="1"/>
</dbReference>
<dbReference type="SUPFAM" id="SSF47819">
    <property type="entry name" value="HRDC-like"/>
    <property type="match status" value="1"/>
</dbReference>
<dbReference type="InterPro" id="IPR011545">
    <property type="entry name" value="DEAD/DEAH_box_helicase_dom"/>
</dbReference>
<dbReference type="GO" id="GO:0003678">
    <property type="term" value="F:DNA helicase activity"/>
    <property type="evidence" value="ECO:0007669"/>
    <property type="project" value="UniProtKB-EC"/>
</dbReference>
<dbReference type="Gene3D" id="1.10.150.80">
    <property type="entry name" value="HRDC domain"/>
    <property type="match status" value="1"/>
</dbReference>
<protein>
    <recommendedName>
        <fullName evidence="13">ATP-dependent DNA helicase RecQ</fullName>
        <ecNumber evidence="12">5.6.2.4</ecNumber>
    </recommendedName>
    <alternativeName>
        <fullName evidence="14">DNA 3'-5' helicase RecQ</fullName>
    </alternativeName>
</protein>
<dbReference type="PROSITE" id="PS51192">
    <property type="entry name" value="HELICASE_ATP_BIND_1"/>
    <property type="match status" value="1"/>
</dbReference>
<feature type="domain" description="Helicase C-terminal" evidence="17">
    <location>
        <begin position="222"/>
        <end position="379"/>
    </location>
</feature>
<dbReference type="InterPro" id="IPR014001">
    <property type="entry name" value="Helicase_ATP-bd"/>
</dbReference>
<dbReference type="InterPro" id="IPR018982">
    <property type="entry name" value="RQC_domain"/>
</dbReference>
<evidence type="ECO:0000256" key="10">
    <source>
        <dbReference type="ARBA" id="ARBA00023235"/>
    </source>
</evidence>
<dbReference type="PROSITE" id="PS51194">
    <property type="entry name" value="HELICASE_CTER"/>
    <property type="match status" value="1"/>
</dbReference>
<dbReference type="Pfam" id="PF00271">
    <property type="entry name" value="Helicase_C"/>
    <property type="match status" value="1"/>
</dbReference>
<evidence type="ECO:0000256" key="5">
    <source>
        <dbReference type="ARBA" id="ARBA00022741"/>
    </source>
</evidence>
<dbReference type="Proteomes" id="UP001257234">
    <property type="component" value="Unassembled WGS sequence"/>
</dbReference>
<dbReference type="Gene3D" id="3.40.50.300">
    <property type="entry name" value="P-loop containing nucleotide triphosphate hydrolases"/>
    <property type="match status" value="2"/>
</dbReference>
<comment type="caution">
    <text evidence="18">The sequence shown here is derived from an EMBL/GenBank/DDBJ whole genome shotgun (WGS) entry which is preliminary data.</text>
</comment>
<keyword evidence="8" id="KW-0067">ATP-binding</keyword>
<keyword evidence="19" id="KW-1185">Reference proteome</keyword>
<dbReference type="PANTHER" id="PTHR13710:SF105">
    <property type="entry name" value="ATP-DEPENDENT DNA HELICASE Q1"/>
    <property type="match status" value="1"/>
</dbReference>
<dbReference type="InterPro" id="IPR044876">
    <property type="entry name" value="HRDC_dom_sf"/>
</dbReference>
<dbReference type="Pfam" id="PF16124">
    <property type="entry name" value="RecQ_Zn_bind"/>
    <property type="match status" value="1"/>
</dbReference>
<keyword evidence="4" id="KW-0479">Metal-binding</keyword>
<dbReference type="SMART" id="SM00487">
    <property type="entry name" value="DEXDc"/>
    <property type="match status" value="1"/>
</dbReference>
<dbReference type="EMBL" id="JAVJIU010000001">
    <property type="protein sequence ID" value="MDR5589731.1"/>
    <property type="molecule type" value="Genomic_DNA"/>
</dbReference>
<evidence type="ECO:0000256" key="13">
    <source>
        <dbReference type="ARBA" id="ARBA00044535"/>
    </source>
</evidence>
<dbReference type="Pfam" id="PF00270">
    <property type="entry name" value="DEAD"/>
    <property type="match status" value="1"/>
</dbReference>
<dbReference type="Pfam" id="PF09382">
    <property type="entry name" value="RQC"/>
    <property type="match status" value="1"/>
</dbReference>
<dbReference type="SUPFAM" id="SSF52540">
    <property type="entry name" value="P-loop containing nucleoside triphosphate hydrolases"/>
    <property type="match status" value="1"/>
</dbReference>
<dbReference type="InterPro" id="IPR032284">
    <property type="entry name" value="RecQ_Zn-bd"/>
</dbReference>
<keyword evidence="5" id="KW-0547">Nucleotide-binding</keyword>
<dbReference type="NCBIfam" id="TIGR00614">
    <property type="entry name" value="recQ_fam"/>
    <property type="match status" value="1"/>
</dbReference>
<keyword evidence="9" id="KW-0238">DNA-binding</keyword>
<dbReference type="Pfam" id="PF21220">
    <property type="entry name" value="RecQ-1-like_HTH"/>
    <property type="match status" value="1"/>
</dbReference>
<dbReference type="CDD" id="cd17920">
    <property type="entry name" value="DEXHc_RecQ"/>
    <property type="match status" value="1"/>
</dbReference>
<dbReference type="InterPro" id="IPR002121">
    <property type="entry name" value="HRDC_dom"/>
</dbReference>
<dbReference type="PROSITE" id="PS50967">
    <property type="entry name" value="HRDC"/>
    <property type="match status" value="1"/>
</dbReference>
<dbReference type="GO" id="GO:0016787">
    <property type="term" value="F:hydrolase activity"/>
    <property type="evidence" value="ECO:0007669"/>
    <property type="project" value="UniProtKB-KW"/>
</dbReference>
<reference evidence="19" key="1">
    <citation type="submission" date="2023-07" db="EMBL/GenBank/DDBJ databases">
        <title>Christiangramia sp. SM2212., a novel bacterium of the family Flavobacteriaceae isolated from the sea sediment.</title>
        <authorList>
            <person name="Wang J."/>
            <person name="Zhang X."/>
        </authorList>
    </citation>
    <scope>NUCLEOTIDE SEQUENCE [LARGE SCALE GENOMIC DNA]</scope>
    <source>
        <strain evidence="19">SM2212</strain>
    </source>
</reference>
<proteinExistence type="inferred from homology"/>
<dbReference type="SMART" id="SM00956">
    <property type="entry name" value="RQC"/>
    <property type="match status" value="1"/>
</dbReference>
<evidence type="ECO:0000313" key="18">
    <source>
        <dbReference type="EMBL" id="MDR5589731.1"/>
    </source>
</evidence>
<evidence type="ECO:0000259" key="16">
    <source>
        <dbReference type="PROSITE" id="PS51192"/>
    </source>
</evidence>
<dbReference type="SMART" id="SM00341">
    <property type="entry name" value="HRDC"/>
    <property type="match status" value="1"/>
</dbReference>
<accession>A0ABU1EN09</accession>